<feature type="region of interest" description="Disordered" evidence="7">
    <location>
        <begin position="254"/>
        <end position="278"/>
    </location>
</feature>
<feature type="domain" description="WRKY" evidence="8">
    <location>
        <begin position="198"/>
        <end position="263"/>
    </location>
</feature>
<dbReference type="RefSeq" id="XP_027364573.1">
    <property type="nucleotide sequence ID" value="XM_027508772.1"/>
</dbReference>
<evidence type="ECO:0000259" key="8">
    <source>
        <dbReference type="PROSITE" id="PS50811"/>
    </source>
</evidence>
<reference evidence="9" key="1">
    <citation type="journal article" date="2019" name="Toxins">
        <title>Detection of Abrin-Like and Prepropulchellin-Like Toxin Genes and Transcripts Using Whole Genome Sequencing and Full-Length Transcript Sequencing of Abrus precatorius.</title>
        <authorList>
            <person name="Hovde B.T."/>
            <person name="Daligault H.E."/>
            <person name="Hanschen E.R."/>
            <person name="Kunde Y.A."/>
            <person name="Johnson M.B."/>
            <person name="Starkenburg S.R."/>
            <person name="Johnson S.L."/>
        </authorList>
    </citation>
    <scope>NUCLEOTIDE SEQUENCE [LARGE SCALE GENOMIC DNA]</scope>
</reference>
<feature type="compositionally biased region" description="Low complexity" evidence="7">
    <location>
        <begin position="387"/>
        <end position="398"/>
    </location>
</feature>
<dbReference type="InterPro" id="IPR036576">
    <property type="entry name" value="WRKY_dom_sf"/>
</dbReference>
<organism evidence="9 10">
    <name type="scientific">Abrus precatorius</name>
    <name type="common">Indian licorice</name>
    <name type="synonym">Glycine abrus</name>
    <dbReference type="NCBI Taxonomy" id="3816"/>
    <lineage>
        <taxon>Eukaryota</taxon>
        <taxon>Viridiplantae</taxon>
        <taxon>Streptophyta</taxon>
        <taxon>Embryophyta</taxon>
        <taxon>Tracheophyta</taxon>
        <taxon>Spermatophyta</taxon>
        <taxon>Magnoliopsida</taxon>
        <taxon>eudicotyledons</taxon>
        <taxon>Gunneridae</taxon>
        <taxon>Pentapetalae</taxon>
        <taxon>rosids</taxon>
        <taxon>fabids</taxon>
        <taxon>Fabales</taxon>
        <taxon>Fabaceae</taxon>
        <taxon>Papilionoideae</taxon>
        <taxon>50 kb inversion clade</taxon>
        <taxon>NPAAA clade</taxon>
        <taxon>indigoferoid/millettioid clade</taxon>
        <taxon>Abreae</taxon>
        <taxon>Abrus</taxon>
    </lineage>
</organism>
<evidence type="ECO:0000256" key="3">
    <source>
        <dbReference type="ARBA" id="ARBA00023015"/>
    </source>
</evidence>
<protein>
    <submittedName>
        <fullName evidence="10">WRKY transcription factor 71-like</fullName>
    </submittedName>
</protein>
<keyword evidence="5" id="KW-0804">Transcription</keyword>
<dbReference type="InterPro" id="IPR044810">
    <property type="entry name" value="WRKY_plant"/>
</dbReference>
<feature type="compositionally biased region" description="Basic and acidic residues" evidence="7">
    <location>
        <begin position="30"/>
        <end position="48"/>
    </location>
</feature>
<evidence type="ECO:0000256" key="7">
    <source>
        <dbReference type="SAM" id="MobiDB-lite"/>
    </source>
</evidence>
<dbReference type="FunFam" id="2.20.25.80:FF:000006">
    <property type="entry name" value="WRKY transcription factor"/>
    <property type="match status" value="1"/>
</dbReference>
<evidence type="ECO:0000256" key="1">
    <source>
        <dbReference type="ARBA" id="ARBA00004123"/>
    </source>
</evidence>
<reference evidence="10" key="2">
    <citation type="submission" date="2025-08" db="UniProtKB">
        <authorList>
            <consortium name="RefSeq"/>
        </authorList>
    </citation>
    <scope>IDENTIFICATION</scope>
    <source>
        <tissue evidence="10">Young leaves</tissue>
    </source>
</reference>
<evidence type="ECO:0000256" key="4">
    <source>
        <dbReference type="ARBA" id="ARBA00023125"/>
    </source>
</evidence>
<dbReference type="SUPFAM" id="SSF118290">
    <property type="entry name" value="WRKY DNA-binding domain"/>
    <property type="match status" value="1"/>
</dbReference>
<dbReference type="SMART" id="SM00774">
    <property type="entry name" value="WRKY"/>
    <property type="match status" value="1"/>
</dbReference>
<dbReference type="PANTHER" id="PTHR31221">
    <property type="entry name" value="WRKY TRANSCRIPTION FACTOR PROTEIN 1-RELATED"/>
    <property type="match status" value="1"/>
</dbReference>
<dbReference type="GeneID" id="113871673"/>
<evidence type="ECO:0000256" key="2">
    <source>
        <dbReference type="ARBA" id="ARBA00022737"/>
    </source>
</evidence>
<dbReference type="OrthoDB" id="1433132at2759"/>
<keyword evidence="6" id="KW-0539">Nucleus</keyword>
<evidence type="ECO:0000313" key="10">
    <source>
        <dbReference type="RefSeq" id="XP_027364573.1"/>
    </source>
</evidence>
<dbReference type="PROSITE" id="PS50811">
    <property type="entry name" value="WRKY"/>
    <property type="match status" value="1"/>
</dbReference>
<keyword evidence="9" id="KW-1185">Reference proteome</keyword>
<keyword evidence="3" id="KW-0805">Transcription regulation</keyword>
<dbReference type="GO" id="GO:0005634">
    <property type="term" value="C:nucleus"/>
    <property type="evidence" value="ECO:0007669"/>
    <property type="project" value="UniProtKB-SubCell"/>
</dbReference>
<gene>
    <name evidence="10" type="primary">LOC113871673</name>
</gene>
<dbReference type="KEGG" id="aprc:113871673"/>
<proteinExistence type="predicted"/>
<name>A0A8B8M988_ABRPR</name>
<comment type="subcellular location">
    <subcellularLocation>
        <location evidence="1">Nucleus</location>
    </subcellularLocation>
</comment>
<dbReference type="Pfam" id="PF03106">
    <property type="entry name" value="WRKY"/>
    <property type="match status" value="1"/>
</dbReference>
<feature type="compositionally biased region" description="Polar residues" evidence="7">
    <location>
        <begin position="10"/>
        <end position="19"/>
    </location>
</feature>
<evidence type="ECO:0000313" key="9">
    <source>
        <dbReference type="Proteomes" id="UP000694853"/>
    </source>
</evidence>
<evidence type="ECO:0000256" key="6">
    <source>
        <dbReference type="ARBA" id="ARBA00023242"/>
    </source>
</evidence>
<evidence type="ECO:0000256" key="5">
    <source>
        <dbReference type="ARBA" id="ARBA00023163"/>
    </source>
</evidence>
<feature type="region of interest" description="Disordered" evidence="7">
    <location>
        <begin position="151"/>
        <end position="186"/>
    </location>
</feature>
<keyword evidence="2" id="KW-0677">Repeat</keyword>
<dbReference type="Gene3D" id="2.20.25.80">
    <property type="entry name" value="WRKY domain"/>
    <property type="match status" value="1"/>
</dbReference>
<dbReference type="Proteomes" id="UP000694853">
    <property type="component" value="Unplaced"/>
</dbReference>
<dbReference type="GO" id="GO:0003700">
    <property type="term" value="F:DNA-binding transcription factor activity"/>
    <property type="evidence" value="ECO:0007669"/>
    <property type="project" value="InterPro"/>
</dbReference>
<sequence>MENKNKDNNNSEIMVSNSEGVFHGFSPQRKTKEEKGFDLNEPLMDTRLEASPPRIDINMVPDSEMGEFEDQSACGMQMGEFEDQSEGHARKDSEQVHSSNDAKRVKLNIDLNAKMGDAEAPICCSEETHSFDLEVNPDLPHTVSNNIGNEEEATQENLSPQEDAVDDGAESGRRKRKRTEENTSRGIREPRVVVQIESEATVLADGYRWRKYGQKVIKGNPNPRSYYKCTTAGCSVRKHVERDSRNLKYVTTTYEGRHNHGLPPPKNKNQQVDNNDGGGVGGNALVTIALPGNIGVSKPKAQGQTGAPSFHTNPGFNNEFLRTGFESFNNDMNIGSSSTHQMSSSSLNNSNIIPYSSYGLSLNPFATPHAESIPSLFPERPMSSLLDVPSSSSSQPRLNFNGSNPGFPFRATTDERDWYWVPEA</sequence>
<feature type="region of interest" description="Disordered" evidence="7">
    <location>
        <begin position="387"/>
        <end position="406"/>
    </location>
</feature>
<feature type="region of interest" description="Disordered" evidence="7">
    <location>
        <begin position="1"/>
        <end position="62"/>
    </location>
</feature>
<dbReference type="AlphaFoldDB" id="A0A8B8M988"/>
<feature type="region of interest" description="Disordered" evidence="7">
    <location>
        <begin position="80"/>
        <end position="102"/>
    </location>
</feature>
<dbReference type="InterPro" id="IPR003657">
    <property type="entry name" value="WRKY_dom"/>
</dbReference>
<accession>A0A8B8M988</accession>
<dbReference type="GO" id="GO:0043565">
    <property type="term" value="F:sequence-specific DNA binding"/>
    <property type="evidence" value="ECO:0007669"/>
    <property type="project" value="InterPro"/>
</dbReference>
<keyword evidence="4" id="KW-0238">DNA-binding</keyword>
<dbReference type="PANTHER" id="PTHR31221:SF318">
    <property type="entry name" value="WRKY TRANSCRIPTION FACTOR 2-RELATED"/>
    <property type="match status" value="1"/>
</dbReference>
<feature type="compositionally biased region" description="Basic and acidic residues" evidence="7">
    <location>
        <begin position="85"/>
        <end position="102"/>
    </location>
</feature>